<keyword evidence="4" id="KW-1185">Reference proteome</keyword>
<feature type="signal peptide" evidence="2">
    <location>
        <begin position="1"/>
        <end position="23"/>
    </location>
</feature>
<evidence type="ECO:0000313" key="4">
    <source>
        <dbReference type="Proteomes" id="UP001501176"/>
    </source>
</evidence>
<keyword evidence="2" id="KW-0732">Signal</keyword>
<organism evidence="3 4">
    <name type="scientific">Castellaniella daejeonensis</name>
    <dbReference type="NCBI Taxonomy" id="659013"/>
    <lineage>
        <taxon>Bacteria</taxon>
        <taxon>Pseudomonadati</taxon>
        <taxon>Pseudomonadota</taxon>
        <taxon>Betaproteobacteria</taxon>
        <taxon>Burkholderiales</taxon>
        <taxon>Alcaligenaceae</taxon>
        <taxon>Castellaniella</taxon>
    </lineage>
</organism>
<gene>
    <name evidence="3" type="ORF">GCM10009125_26460</name>
</gene>
<evidence type="ECO:0000313" key="3">
    <source>
        <dbReference type="EMBL" id="GAA0236212.1"/>
    </source>
</evidence>
<dbReference type="EMBL" id="BAAAFN010000015">
    <property type="protein sequence ID" value="GAA0236212.1"/>
    <property type="molecule type" value="Genomic_DNA"/>
</dbReference>
<reference evidence="4" key="1">
    <citation type="journal article" date="2019" name="Int. J. Syst. Evol. Microbiol.">
        <title>The Global Catalogue of Microorganisms (GCM) 10K type strain sequencing project: providing services to taxonomists for standard genome sequencing and annotation.</title>
        <authorList>
            <consortium name="The Broad Institute Genomics Platform"/>
            <consortium name="The Broad Institute Genome Sequencing Center for Infectious Disease"/>
            <person name="Wu L."/>
            <person name="Ma J."/>
        </authorList>
    </citation>
    <scope>NUCLEOTIDE SEQUENCE [LARGE SCALE GENOMIC DNA]</scope>
    <source>
        <strain evidence="4">JCM 16240</strain>
    </source>
</reference>
<feature type="chain" id="PRO_5046060359" evidence="2">
    <location>
        <begin position="24"/>
        <end position="109"/>
    </location>
</feature>
<protein>
    <submittedName>
        <fullName evidence="3">Uncharacterized protein</fullName>
    </submittedName>
</protein>
<dbReference type="Proteomes" id="UP001501176">
    <property type="component" value="Unassembled WGS sequence"/>
</dbReference>
<evidence type="ECO:0000256" key="1">
    <source>
        <dbReference type="SAM" id="MobiDB-lite"/>
    </source>
</evidence>
<comment type="caution">
    <text evidence="3">The sequence shown here is derived from an EMBL/GenBank/DDBJ whole genome shotgun (WGS) entry which is preliminary data.</text>
</comment>
<evidence type="ECO:0000256" key="2">
    <source>
        <dbReference type="SAM" id="SignalP"/>
    </source>
</evidence>
<sequence>MKKSIVAVALIAGALMAGPAAHAGDVDVGISIGIPGFIWGGPAYYPPPPPYYHHHHHPRVVVVPERVYVPGPGYRQGWVDRGHFDRHHDKHWKQAWKHDRGHRGRGWKD</sequence>
<feature type="region of interest" description="Disordered" evidence="1">
    <location>
        <begin position="89"/>
        <end position="109"/>
    </location>
</feature>
<accession>A0ABP3DPS7</accession>
<proteinExistence type="predicted"/>
<name>A0ABP3DPS7_9BURK</name>
<dbReference type="RefSeq" id="WP_325127446.1">
    <property type="nucleotide sequence ID" value="NZ_BAAAFN010000015.1"/>
</dbReference>